<accession>A0A2P2Q832</accession>
<dbReference type="AlphaFoldDB" id="A0A2P2Q832"/>
<organism evidence="1">
    <name type="scientific">Rhizophora mucronata</name>
    <name type="common">Asiatic mangrove</name>
    <dbReference type="NCBI Taxonomy" id="61149"/>
    <lineage>
        <taxon>Eukaryota</taxon>
        <taxon>Viridiplantae</taxon>
        <taxon>Streptophyta</taxon>
        <taxon>Embryophyta</taxon>
        <taxon>Tracheophyta</taxon>
        <taxon>Spermatophyta</taxon>
        <taxon>Magnoliopsida</taxon>
        <taxon>eudicotyledons</taxon>
        <taxon>Gunneridae</taxon>
        <taxon>Pentapetalae</taxon>
        <taxon>rosids</taxon>
        <taxon>fabids</taxon>
        <taxon>Malpighiales</taxon>
        <taxon>Rhizophoraceae</taxon>
        <taxon>Rhizophora</taxon>
    </lineage>
</organism>
<protein>
    <submittedName>
        <fullName evidence="1">Uncharacterized protein</fullName>
    </submittedName>
</protein>
<name>A0A2P2Q832_RHIMU</name>
<evidence type="ECO:0000313" key="1">
    <source>
        <dbReference type="EMBL" id="MBX63143.1"/>
    </source>
</evidence>
<reference evidence="1" key="1">
    <citation type="submission" date="2018-02" db="EMBL/GenBank/DDBJ databases">
        <title>Rhizophora mucronata_Transcriptome.</title>
        <authorList>
            <person name="Meera S.P."/>
            <person name="Sreeshan A."/>
            <person name="Augustine A."/>
        </authorList>
    </citation>
    <scope>NUCLEOTIDE SEQUENCE</scope>
    <source>
        <tissue evidence="1">Leaf</tissue>
    </source>
</reference>
<sequence>MVHITCCDVCVLGTHWNITDIKNVVCYLYYLLNWLPMEFFIFLTNPQKHVCHLTGF</sequence>
<dbReference type="EMBL" id="GGEC01082659">
    <property type="protein sequence ID" value="MBX63143.1"/>
    <property type="molecule type" value="Transcribed_RNA"/>
</dbReference>
<proteinExistence type="predicted"/>